<evidence type="ECO:0000313" key="2">
    <source>
        <dbReference type="Proteomes" id="UP000643701"/>
    </source>
</evidence>
<dbReference type="AlphaFoldDB" id="A0A967E620"/>
<keyword evidence="2" id="KW-1185">Reference proteome</keyword>
<dbReference type="Proteomes" id="UP000643701">
    <property type="component" value="Unassembled WGS sequence"/>
</dbReference>
<accession>A0A967E620</accession>
<gene>
    <name evidence="1" type="ORF">G7034_03440</name>
</gene>
<name>A0A967E620_9FLAO</name>
<comment type="caution">
    <text evidence="1">The sequence shown here is derived from an EMBL/GenBank/DDBJ whole genome shotgun (WGS) entry which is preliminary data.</text>
</comment>
<evidence type="ECO:0000313" key="1">
    <source>
        <dbReference type="EMBL" id="NGZ89301.1"/>
    </source>
</evidence>
<organism evidence="1 2">
    <name type="scientific">Psychroflexus maritimus</name>
    <dbReference type="NCBI Taxonomy" id="2714865"/>
    <lineage>
        <taxon>Bacteria</taxon>
        <taxon>Pseudomonadati</taxon>
        <taxon>Bacteroidota</taxon>
        <taxon>Flavobacteriia</taxon>
        <taxon>Flavobacteriales</taxon>
        <taxon>Flavobacteriaceae</taxon>
        <taxon>Psychroflexus</taxon>
    </lineage>
</organism>
<dbReference type="RefSeq" id="WP_166399569.1">
    <property type="nucleotide sequence ID" value="NZ_JAANAS010000035.1"/>
</dbReference>
<sequence>MNQKSLYNYFILCLILLLTTSGCKEQANNEKKEKESQHSEIVKRKSSEQRYANHVAEIHKTLLYKEEAFVGFELDIQLPDFQDQVKIIKATNYSEIQFSSKKYGDLFYMGNEFFSANEVSIKAKEAKVYLDMAFIFGAFSQIFNEENNYLEKQEKEALATNFKVLTINQINSDFQYAPNEVKSWTDARTDMLKAIEMSFSLTEKQQLVYFNRYITVNRIPVSLTWNFFDTNKTENLDQAIGEVKIARIKYYKKGEYSMNFPEELNQIELTELVQ</sequence>
<reference evidence="1" key="1">
    <citation type="submission" date="2020-03" db="EMBL/GenBank/DDBJ databases">
        <title>Psychroflexus Maritimus sp. nov., isolate from marine sediment.</title>
        <authorList>
            <person name="Zhong Y.-L."/>
        </authorList>
    </citation>
    <scope>NUCLEOTIDE SEQUENCE</scope>
    <source>
        <strain evidence="1">C1</strain>
    </source>
</reference>
<dbReference type="EMBL" id="JAANAS010000035">
    <property type="protein sequence ID" value="NGZ89301.1"/>
    <property type="molecule type" value="Genomic_DNA"/>
</dbReference>
<proteinExistence type="predicted"/>
<dbReference type="PROSITE" id="PS51257">
    <property type="entry name" value="PROKAR_LIPOPROTEIN"/>
    <property type="match status" value="1"/>
</dbReference>
<protein>
    <submittedName>
        <fullName evidence="1">Uncharacterized protein</fullName>
    </submittedName>
</protein>